<dbReference type="RefSeq" id="XP_046061268.1">
    <property type="nucleotide sequence ID" value="XM_046205311.1"/>
</dbReference>
<protein>
    <submittedName>
        <fullName evidence="1">Uncharacterized protein</fullName>
    </submittedName>
</protein>
<reference evidence="1" key="2">
    <citation type="submission" date="2021-01" db="EMBL/GenBank/DDBJ databases">
        <authorList>
            <person name="Schikora-Tamarit M.A."/>
        </authorList>
    </citation>
    <scope>NUCLEOTIDE SEQUENCE</scope>
    <source>
        <strain evidence="1">CBS6075</strain>
    </source>
</reference>
<accession>A0A9P8T590</accession>
<sequence>MIPATGSEAGTACTFQVQVQINQSFVAKTLADLHQWSWYEWDDSLLFVFIVKFSTFFRPSTQNILVEIEEILVVAAQTSGDSIVKQHSNQIPVLAICAGE</sequence>
<dbReference type="GeneID" id="70236218"/>
<keyword evidence="2" id="KW-1185">Reference proteome</keyword>
<reference evidence="1" key="1">
    <citation type="journal article" date="2021" name="Open Biol.">
        <title>Shared evolutionary footprints suggest mitochondrial oxidative damage underlies multiple complex I losses in fungi.</title>
        <authorList>
            <person name="Schikora-Tamarit M.A."/>
            <person name="Marcet-Houben M."/>
            <person name="Nosek J."/>
            <person name="Gabaldon T."/>
        </authorList>
    </citation>
    <scope>NUCLEOTIDE SEQUENCE</scope>
    <source>
        <strain evidence="1">CBS6075</strain>
    </source>
</reference>
<gene>
    <name evidence="1" type="ORF">OGAPHI_004253</name>
</gene>
<evidence type="ECO:0000313" key="1">
    <source>
        <dbReference type="EMBL" id="KAH3666064.1"/>
    </source>
</evidence>
<organism evidence="1 2">
    <name type="scientific">Ogataea philodendri</name>
    <dbReference type="NCBI Taxonomy" id="1378263"/>
    <lineage>
        <taxon>Eukaryota</taxon>
        <taxon>Fungi</taxon>
        <taxon>Dikarya</taxon>
        <taxon>Ascomycota</taxon>
        <taxon>Saccharomycotina</taxon>
        <taxon>Pichiomycetes</taxon>
        <taxon>Pichiales</taxon>
        <taxon>Pichiaceae</taxon>
        <taxon>Ogataea</taxon>
    </lineage>
</organism>
<dbReference type="AlphaFoldDB" id="A0A9P8T590"/>
<comment type="caution">
    <text evidence="1">The sequence shown here is derived from an EMBL/GenBank/DDBJ whole genome shotgun (WGS) entry which is preliminary data.</text>
</comment>
<evidence type="ECO:0000313" key="2">
    <source>
        <dbReference type="Proteomes" id="UP000769157"/>
    </source>
</evidence>
<dbReference type="Proteomes" id="UP000769157">
    <property type="component" value="Unassembled WGS sequence"/>
</dbReference>
<dbReference type="EMBL" id="JAEUBE010000295">
    <property type="protein sequence ID" value="KAH3666064.1"/>
    <property type="molecule type" value="Genomic_DNA"/>
</dbReference>
<proteinExistence type="predicted"/>
<name>A0A9P8T590_9ASCO</name>